<proteinExistence type="inferred from homology"/>
<sequence length="524" mass="57315">MNGQNSTPKDSPQQGSNGNQPGRLALGKKSEIVSNRGSDNRMIRAEEFDQPVILQQPSIWSRAIAMGIVGVTVVTVSWAALAKIDEAVPGQGQLEPQGAVQPIQAPISGAVVEEIFVKDGQSVKQGDLLVRFDPSQGASELRAAEQIRDSLLRQNQFYQSQLSGASALSVSELQKLNLPPEVLSLTQNRAALLEENRLYQVQLGGSSGSLSSDQQARLQAGLAESDTRAAAAQLEVSQLQQQLSQNQAQLVSARQSLTIDEKIYADLKPLLDDGGISRVQVVRQEQAVIEARAEVDRLTQEGARIQYQITQAQERLANTVAVSGKDLLDKISENNKQIANIDSQLNKAILDNKNQIAETEKRISDAQLIMRYQELRAPVDGIVFDMQAKGRGYVANPSEPILKIVPGDGLIAKVFITNQDIGFISEGMHADVRIDTFPFSEYGDVKGTIVNIGSDSLPPDQEYQFPRFPVRIEIDRQVINVKGEEIPLQSGMSISANVITRKRSVLSIFIDQFSRKADSLKTVR</sequence>
<reference evidence="9" key="2">
    <citation type="journal article" date="2022" name="Microbiol. Resour. Announc.">
        <title>Metagenome Sequencing to Explore Phylogenomics of Terrestrial Cyanobacteria.</title>
        <authorList>
            <person name="Ward R.D."/>
            <person name="Stajich J.E."/>
            <person name="Johansen J.R."/>
            <person name="Huntemann M."/>
            <person name="Clum A."/>
            <person name="Foster B."/>
            <person name="Foster B."/>
            <person name="Roux S."/>
            <person name="Palaniappan K."/>
            <person name="Varghese N."/>
            <person name="Mukherjee S."/>
            <person name="Reddy T.B.K."/>
            <person name="Daum C."/>
            <person name="Copeland A."/>
            <person name="Chen I.A."/>
            <person name="Ivanova N.N."/>
            <person name="Kyrpides N.C."/>
            <person name="Shapiro N."/>
            <person name="Eloe-Fadrosh E.A."/>
            <person name="Pietrasiak N."/>
        </authorList>
    </citation>
    <scope>NUCLEOTIDE SEQUENCE</scope>
    <source>
        <strain evidence="9">GSE-TBD4-15B</strain>
    </source>
</reference>
<dbReference type="AlphaFoldDB" id="A0A951PAZ6"/>
<comment type="caution">
    <text evidence="9">The sequence shown here is derived from an EMBL/GenBank/DDBJ whole genome shotgun (WGS) entry which is preliminary data.</text>
</comment>
<reference evidence="9" key="1">
    <citation type="submission" date="2021-05" db="EMBL/GenBank/DDBJ databases">
        <authorList>
            <person name="Pietrasiak N."/>
            <person name="Ward R."/>
            <person name="Stajich J.E."/>
            <person name="Kurbessoian T."/>
        </authorList>
    </citation>
    <scope>NUCLEOTIDE SEQUENCE</scope>
    <source>
        <strain evidence="9">GSE-TBD4-15B</strain>
    </source>
</reference>
<evidence type="ECO:0000256" key="6">
    <source>
        <dbReference type="SAM" id="Coils"/>
    </source>
</evidence>
<evidence type="ECO:0000313" key="10">
    <source>
        <dbReference type="Proteomes" id="UP000707356"/>
    </source>
</evidence>
<evidence type="ECO:0000256" key="1">
    <source>
        <dbReference type="ARBA" id="ARBA00004167"/>
    </source>
</evidence>
<gene>
    <name evidence="9" type="ORF">KME07_11935</name>
</gene>
<comment type="similarity">
    <text evidence="2">Belongs to the membrane fusion protein (MFP) (TC 8.A.1) family.</text>
</comment>
<feature type="compositionally biased region" description="Polar residues" evidence="7">
    <location>
        <begin position="1"/>
        <end position="20"/>
    </location>
</feature>
<dbReference type="Proteomes" id="UP000707356">
    <property type="component" value="Unassembled WGS sequence"/>
</dbReference>
<name>A0A951PAZ6_9CYAN</name>
<feature type="domain" description="AprE-like beta-barrel" evidence="8">
    <location>
        <begin position="410"/>
        <end position="500"/>
    </location>
</feature>
<keyword evidence="3" id="KW-0812">Transmembrane</keyword>
<organism evidence="9 10">
    <name type="scientific">Pegethrix bostrychoides GSE-TBD4-15B</name>
    <dbReference type="NCBI Taxonomy" id="2839662"/>
    <lineage>
        <taxon>Bacteria</taxon>
        <taxon>Bacillati</taxon>
        <taxon>Cyanobacteriota</taxon>
        <taxon>Cyanophyceae</taxon>
        <taxon>Oculatellales</taxon>
        <taxon>Oculatellaceae</taxon>
        <taxon>Pegethrix</taxon>
    </lineage>
</organism>
<evidence type="ECO:0000256" key="3">
    <source>
        <dbReference type="ARBA" id="ARBA00022692"/>
    </source>
</evidence>
<dbReference type="Gene3D" id="2.40.30.170">
    <property type="match status" value="1"/>
</dbReference>
<dbReference type="PANTHER" id="PTHR30386:SF26">
    <property type="entry name" value="TRANSPORT PROTEIN COMB"/>
    <property type="match status" value="1"/>
</dbReference>
<accession>A0A951PAZ6</accession>
<keyword evidence="4" id="KW-1133">Transmembrane helix</keyword>
<keyword evidence="6" id="KW-0175">Coiled coil</keyword>
<comment type="subcellular location">
    <subcellularLocation>
        <location evidence="1">Membrane</location>
        <topology evidence="1">Single-pass membrane protein</topology>
    </subcellularLocation>
</comment>
<dbReference type="EMBL" id="JAHHHV010000066">
    <property type="protein sequence ID" value="MBW4466129.1"/>
    <property type="molecule type" value="Genomic_DNA"/>
</dbReference>
<dbReference type="PRINTS" id="PR01490">
    <property type="entry name" value="RTXTOXIND"/>
</dbReference>
<evidence type="ECO:0000256" key="7">
    <source>
        <dbReference type="SAM" id="MobiDB-lite"/>
    </source>
</evidence>
<protein>
    <submittedName>
        <fullName evidence="9">HlyD family efflux transporter periplasmic adaptor subunit</fullName>
    </submittedName>
</protein>
<evidence type="ECO:0000256" key="5">
    <source>
        <dbReference type="ARBA" id="ARBA00023136"/>
    </source>
</evidence>
<dbReference type="PANTHER" id="PTHR30386">
    <property type="entry name" value="MEMBRANE FUSION SUBUNIT OF EMRAB-TOLC MULTIDRUG EFFLUX PUMP"/>
    <property type="match status" value="1"/>
</dbReference>
<dbReference type="InterPro" id="IPR050739">
    <property type="entry name" value="MFP"/>
</dbReference>
<dbReference type="Gene3D" id="2.40.50.100">
    <property type="match status" value="1"/>
</dbReference>
<dbReference type="GO" id="GO:0016020">
    <property type="term" value="C:membrane"/>
    <property type="evidence" value="ECO:0007669"/>
    <property type="project" value="UniProtKB-SubCell"/>
</dbReference>
<dbReference type="InterPro" id="IPR058982">
    <property type="entry name" value="Beta-barrel_AprE"/>
</dbReference>
<keyword evidence="5" id="KW-0472">Membrane</keyword>
<evidence type="ECO:0000313" key="9">
    <source>
        <dbReference type="EMBL" id="MBW4466129.1"/>
    </source>
</evidence>
<evidence type="ECO:0000256" key="4">
    <source>
        <dbReference type="ARBA" id="ARBA00022989"/>
    </source>
</evidence>
<feature type="region of interest" description="Disordered" evidence="7">
    <location>
        <begin position="1"/>
        <end position="29"/>
    </location>
</feature>
<evidence type="ECO:0000259" key="8">
    <source>
        <dbReference type="Pfam" id="PF26002"/>
    </source>
</evidence>
<dbReference type="Pfam" id="PF26002">
    <property type="entry name" value="Beta-barrel_AprE"/>
    <property type="match status" value="1"/>
</dbReference>
<feature type="coiled-coil region" evidence="6">
    <location>
        <begin position="222"/>
        <end position="256"/>
    </location>
</feature>
<evidence type="ECO:0000256" key="2">
    <source>
        <dbReference type="ARBA" id="ARBA00009477"/>
    </source>
</evidence>